<dbReference type="CDD" id="cd08422">
    <property type="entry name" value="PBP2_CrgA_like"/>
    <property type="match status" value="1"/>
</dbReference>
<name>A0ABW9E6E2_9BURK</name>
<dbReference type="InterPro" id="IPR036388">
    <property type="entry name" value="WH-like_DNA-bd_sf"/>
</dbReference>
<keyword evidence="7" id="KW-1185">Reference proteome</keyword>
<evidence type="ECO:0000259" key="5">
    <source>
        <dbReference type="PROSITE" id="PS50931"/>
    </source>
</evidence>
<evidence type="ECO:0000313" key="6">
    <source>
        <dbReference type="EMBL" id="MFM0641851.1"/>
    </source>
</evidence>
<reference evidence="6 7" key="1">
    <citation type="journal article" date="2024" name="Chem. Sci.">
        <title>Discovery of megapolipeptins by genome mining of a Burkholderiales bacteria collection.</title>
        <authorList>
            <person name="Paulo B.S."/>
            <person name="Recchia M.J.J."/>
            <person name="Lee S."/>
            <person name="Fergusson C.H."/>
            <person name="Romanowski S.B."/>
            <person name="Hernandez A."/>
            <person name="Krull N."/>
            <person name="Liu D.Y."/>
            <person name="Cavanagh H."/>
            <person name="Bos A."/>
            <person name="Gray C.A."/>
            <person name="Murphy B.T."/>
            <person name="Linington R.G."/>
            <person name="Eustaquio A.S."/>
        </authorList>
    </citation>
    <scope>NUCLEOTIDE SEQUENCE [LARGE SCALE GENOMIC DNA]</scope>
    <source>
        <strain evidence="6 7">RL17-338-BIC-A</strain>
    </source>
</reference>
<dbReference type="SUPFAM" id="SSF46785">
    <property type="entry name" value="Winged helix' DNA-binding domain"/>
    <property type="match status" value="1"/>
</dbReference>
<dbReference type="SUPFAM" id="SSF53850">
    <property type="entry name" value="Periplasmic binding protein-like II"/>
    <property type="match status" value="1"/>
</dbReference>
<evidence type="ECO:0000313" key="7">
    <source>
        <dbReference type="Proteomes" id="UP001629432"/>
    </source>
</evidence>
<accession>A0ABW9E6E2</accession>
<dbReference type="Gene3D" id="1.10.10.10">
    <property type="entry name" value="Winged helix-like DNA-binding domain superfamily/Winged helix DNA-binding domain"/>
    <property type="match status" value="1"/>
</dbReference>
<comment type="similarity">
    <text evidence="1">Belongs to the LysR transcriptional regulatory family.</text>
</comment>
<proteinExistence type="inferred from homology"/>
<evidence type="ECO:0000256" key="4">
    <source>
        <dbReference type="ARBA" id="ARBA00023163"/>
    </source>
</evidence>
<feature type="domain" description="HTH lysR-type" evidence="5">
    <location>
        <begin position="11"/>
        <end position="68"/>
    </location>
</feature>
<sequence>MQNMHELLGRVSLDELSTFVAVVEAHSFADAAKTVGRDPTIVSRRVRQLEEHLGVRLLSRTTRRVSLTEVGALYYQRVRALLDELDSASQEASDFAASPRGLLRVSLPNTFGRRWIAPLLPVFIAAHPDIQIDARFADRYVDVVAEGFDVAVRLGVLRDSSLVARQIASFHNRLYAAPSYIVAYGAPQVPEELADHACLGFLSHANWPDWVLTQGGQRRTVRPTGPLIADNAETLLQAAIAGSGIILTPDWLAGPAVRDGALVRVLPGWQGSEEGGIYAVMPPGRLVPTKTRVFVDEITRAIRAGWAK</sequence>
<dbReference type="RefSeq" id="WP_408340436.1">
    <property type="nucleotide sequence ID" value="NZ_JAQQCF010000050.1"/>
</dbReference>
<organism evidence="6 7">
    <name type="scientific">Paraburkholderia metrosideri</name>
    <dbReference type="NCBI Taxonomy" id="580937"/>
    <lineage>
        <taxon>Bacteria</taxon>
        <taxon>Pseudomonadati</taxon>
        <taxon>Pseudomonadota</taxon>
        <taxon>Betaproteobacteria</taxon>
        <taxon>Burkholderiales</taxon>
        <taxon>Burkholderiaceae</taxon>
        <taxon>Paraburkholderia</taxon>
    </lineage>
</organism>
<gene>
    <name evidence="6" type="ORF">PQQ63_34750</name>
</gene>
<dbReference type="PROSITE" id="PS50931">
    <property type="entry name" value="HTH_LYSR"/>
    <property type="match status" value="1"/>
</dbReference>
<dbReference type="EMBL" id="JAQQCF010000050">
    <property type="protein sequence ID" value="MFM0641851.1"/>
    <property type="molecule type" value="Genomic_DNA"/>
</dbReference>
<dbReference type="InterPro" id="IPR036390">
    <property type="entry name" value="WH_DNA-bd_sf"/>
</dbReference>
<dbReference type="InterPro" id="IPR005119">
    <property type="entry name" value="LysR_subst-bd"/>
</dbReference>
<dbReference type="PANTHER" id="PTHR30537:SF5">
    <property type="entry name" value="HTH-TYPE TRANSCRIPTIONAL ACTIVATOR TTDR-RELATED"/>
    <property type="match status" value="1"/>
</dbReference>
<comment type="caution">
    <text evidence="6">The sequence shown here is derived from an EMBL/GenBank/DDBJ whole genome shotgun (WGS) entry which is preliminary data.</text>
</comment>
<protein>
    <submittedName>
        <fullName evidence="6">LysR family transcriptional regulator</fullName>
    </submittedName>
</protein>
<dbReference type="Pfam" id="PF03466">
    <property type="entry name" value="LysR_substrate"/>
    <property type="match status" value="1"/>
</dbReference>
<keyword evidence="2" id="KW-0805">Transcription regulation</keyword>
<dbReference type="Gene3D" id="3.40.190.290">
    <property type="match status" value="1"/>
</dbReference>
<dbReference type="PANTHER" id="PTHR30537">
    <property type="entry name" value="HTH-TYPE TRANSCRIPTIONAL REGULATOR"/>
    <property type="match status" value="1"/>
</dbReference>
<dbReference type="Pfam" id="PF00126">
    <property type="entry name" value="HTH_1"/>
    <property type="match status" value="1"/>
</dbReference>
<dbReference type="InterPro" id="IPR000847">
    <property type="entry name" value="LysR_HTH_N"/>
</dbReference>
<dbReference type="Proteomes" id="UP001629432">
    <property type="component" value="Unassembled WGS sequence"/>
</dbReference>
<evidence type="ECO:0000256" key="1">
    <source>
        <dbReference type="ARBA" id="ARBA00009437"/>
    </source>
</evidence>
<keyword evidence="3" id="KW-0238">DNA-binding</keyword>
<dbReference type="InterPro" id="IPR058163">
    <property type="entry name" value="LysR-type_TF_proteobact-type"/>
</dbReference>
<evidence type="ECO:0000256" key="2">
    <source>
        <dbReference type="ARBA" id="ARBA00023015"/>
    </source>
</evidence>
<evidence type="ECO:0000256" key="3">
    <source>
        <dbReference type="ARBA" id="ARBA00023125"/>
    </source>
</evidence>
<keyword evidence="4" id="KW-0804">Transcription</keyword>